<sequence length="150" mass="17237">MKLNKRKYAIKLNEGEVLFYLNDRVVAKNNEVNVKYFKAAGNDLNAKDSLELYVKTFMLSGIERKVYDVKNISNGSIDEGSLNVWVEKKSNKSIRLAFMPKNDEHVVGEIESYVATGSDESFANKYFHKYISKGMFSWNPNDGFYHSEVD</sequence>
<evidence type="ECO:0000313" key="2">
    <source>
        <dbReference type="Proteomes" id="UP000690515"/>
    </source>
</evidence>
<proteinExistence type="predicted"/>
<dbReference type="RefSeq" id="WP_215821193.1">
    <property type="nucleotide sequence ID" value="NZ_JAGSOY010000056.1"/>
</dbReference>
<keyword evidence="2" id="KW-1185">Reference proteome</keyword>
<reference evidence="1 2" key="1">
    <citation type="submission" date="2021-04" db="EMBL/GenBank/DDBJ databases">
        <authorList>
            <person name="Pira H."/>
            <person name="Risdian C."/>
            <person name="Wink J."/>
        </authorList>
    </citation>
    <scope>NUCLEOTIDE SEQUENCE [LARGE SCALE GENOMIC DNA]</scope>
    <source>
        <strain evidence="1 2">WH53</strain>
    </source>
</reference>
<protein>
    <submittedName>
        <fullName evidence="1">Uncharacterized protein</fullName>
    </submittedName>
</protein>
<comment type="caution">
    <text evidence="1">The sequence shown here is derived from an EMBL/GenBank/DDBJ whole genome shotgun (WGS) entry which is preliminary data.</text>
</comment>
<dbReference type="EMBL" id="JAGSOY010000056">
    <property type="protein sequence ID" value="MBU2712970.1"/>
    <property type="molecule type" value="Genomic_DNA"/>
</dbReference>
<organism evidence="1 2">
    <name type="scientific">Zooshikella harenae</name>
    <dbReference type="NCBI Taxonomy" id="2827238"/>
    <lineage>
        <taxon>Bacteria</taxon>
        <taxon>Pseudomonadati</taxon>
        <taxon>Pseudomonadota</taxon>
        <taxon>Gammaproteobacteria</taxon>
        <taxon>Oceanospirillales</taxon>
        <taxon>Zooshikellaceae</taxon>
        <taxon>Zooshikella</taxon>
    </lineage>
</organism>
<name>A0ABS5ZG75_9GAMM</name>
<dbReference type="Proteomes" id="UP000690515">
    <property type="component" value="Unassembled WGS sequence"/>
</dbReference>
<gene>
    <name evidence="1" type="ORF">KCG35_18020</name>
</gene>
<accession>A0ABS5ZG75</accession>
<evidence type="ECO:0000313" key="1">
    <source>
        <dbReference type="EMBL" id="MBU2712970.1"/>
    </source>
</evidence>